<protein>
    <recommendedName>
        <fullName evidence="2">DUF8035 domain-containing protein</fullName>
    </recommendedName>
</protein>
<evidence type="ECO:0000259" key="2">
    <source>
        <dbReference type="Pfam" id="PF26118"/>
    </source>
</evidence>
<feature type="compositionally biased region" description="Basic and acidic residues" evidence="1">
    <location>
        <begin position="438"/>
        <end position="469"/>
    </location>
</feature>
<dbReference type="Pfam" id="PF26118">
    <property type="entry name" value="DUF8035"/>
    <property type="match status" value="1"/>
</dbReference>
<dbReference type="Proteomes" id="UP001161017">
    <property type="component" value="Unassembled WGS sequence"/>
</dbReference>
<evidence type="ECO:0000313" key="4">
    <source>
        <dbReference type="Proteomes" id="UP001161017"/>
    </source>
</evidence>
<dbReference type="PANTHER" id="PTHR42081:SF1">
    <property type="entry name" value="ZINC FINGER PROTEIN DHHC DOMAIN CONTAINING PROTEIN"/>
    <property type="match status" value="1"/>
</dbReference>
<feature type="region of interest" description="Disordered" evidence="1">
    <location>
        <begin position="1"/>
        <end position="623"/>
    </location>
</feature>
<proteinExistence type="predicted"/>
<dbReference type="EMBL" id="JAPUFD010000018">
    <property type="protein sequence ID" value="MDI1492181.1"/>
    <property type="molecule type" value="Genomic_DNA"/>
</dbReference>
<feature type="compositionally biased region" description="Basic and acidic residues" evidence="1">
    <location>
        <begin position="603"/>
        <end position="614"/>
    </location>
</feature>
<gene>
    <name evidence="3" type="ORF">OHK93_003393</name>
</gene>
<name>A0AA43TUM3_9LECA</name>
<reference evidence="3" key="1">
    <citation type="journal article" date="2023" name="Genome Biol. Evol.">
        <title>First Whole Genome Sequence and Flow Cytometry Genome Size Data for the Lichen-Forming Fungus Ramalina farinacea (Ascomycota).</title>
        <authorList>
            <person name="Llewellyn T."/>
            <person name="Mian S."/>
            <person name="Hill R."/>
            <person name="Leitch I.J."/>
            <person name="Gaya E."/>
        </authorList>
    </citation>
    <scope>NUCLEOTIDE SEQUENCE</scope>
    <source>
        <strain evidence="3">LIQ254RAFAR</strain>
    </source>
</reference>
<feature type="domain" description="DUF8035" evidence="2">
    <location>
        <begin position="632"/>
        <end position="686"/>
    </location>
</feature>
<feature type="region of interest" description="Disordered" evidence="1">
    <location>
        <begin position="678"/>
        <end position="710"/>
    </location>
</feature>
<accession>A0AA43TUM3</accession>
<feature type="compositionally biased region" description="Basic and acidic residues" evidence="1">
    <location>
        <begin position="166"/>
        <end position="176"/>
    </location>
</feature>
<feature type="compositionally biased region" description="Polar residues" evidence="1">
    <location>
        <begin position="95"/>
        <end position="116"/>
    </location>
</feature>
<feature type="compositionally biased region" description="Basic and acidic residues" evidence="1">
    <location>
        <begin position="485"/>
        <end position="498"/>
    </location>
</feature>
<feature type="compositionally biased region" description="Basic and acidic residues" evidence="1">
    <location>
        <begin position="239"/>
        <end position="252"/>
    </location>
</feature>
<feature type="compositionally biased region" description="Basic residues" evidence="1">
    <location>
        <begin position="541"/>
        <end position="552"/>
    </location>
</feature>
<comment type="caution">
    <text evidence="3">The sequence shown here is derived from an EMBL/GenBank/DDBJ whole genome shotgun (WGS) entry which is preliminary data.</text>
</comment>
<keyword evidence="4" id="KW-1185">Reference proteome</keyword>
<evidence type="ECO:0000256" key="1">
    <source>
        <dbReference type="SAM" id="MobiDB-lite"/>
    </source>
</evidence>
<evidence type="ECO:0000313" key="3">
    <source>
        <dbReference type="EMBL" id="MDI1492181.1"/>
    </source>
</evidence>
<feature type="compositionally biased region" description="Basic and acidic residues" evidence="1">
    <location>
        <begin position="277"/>
        <end position="299"/>
    </location>
</feature>
<feature type="compositionally biased region" description="Polar residues" evidence="1">
    <location>
        <begin position="17"/>
        <end position="36"/>
    </location>
</feature>
<feature type="compositionally biased region" description="Basic and acidic residues" evidence="1">
    <location>
        <begin position="373"/>
        <end position="419"/>
    </location>
</feature>
<dbReference type="PANTHER" id="PTHR42081">
    <property type="entry name" value="ZINC FINGER PROTEIN DHHC DOMAIN CONTAINING PROTEIN"/>
    <property type="match status" value="1"/>
</dbReference>
<dbReference type="AlphaFoldDB" id="A0AA43TUM3"/>
<dbReference type="InterPro" id="IPR058348">
    <property type="entry name" value="DUF8035"/>
</dbReference>
<sequence>MSSSYVRPPSPAGGRRTANTARPSNAPFVNSTNQYDYQAPGRSSREYVSVPRTSNEPLDGARVLALRQRSPPRRVHADDYESHSRRRAPSLDPVDTTSRRPLNIINSKSPTKTSRPIITRDADRPSSPLSKTGGAQLVEESYIMPASSSSGRHHHRHSSLTAGDKLTARDRERDRLYPVAREPTTMRPPPPKVGRDDRDYAYEYTTPKEQVIRDLAPPQRRPRRESYTAARPTSMINLDRNDKLYCRPERDAPPPAYTKAYEGLGRSGSLRPPAPSRNEDITRKDSVAKERPRDEREPGYRALGRSHNVPKDEYVVYPSETPRHERPRKPIPEDDRTLPRPREPVSDRREPVSDRRERDEDRARRHHHHRHHRDSEAGKDYEYRDDRDRRGELEVRDRRVRDEAREPRDRDGDRDRDTHAGLLAAGGGIAAAGVAAEAARRQRHHEDSSRPSKDETRQIDDKPHERADPEESDREERRRRRRREREKEELRYFGEPREQLLLQAQPEEETQRREPPQPETHGLREQASYDRRPDDEEPSRPRRKHHRRRRSSRTQPDAPSDSSESSDSDSSGTRSARPPRVVTPVTDAESNVPKAPPKGILKPPREKFPEEPSSIREGVAPLDAAKKGIPADARWTRINRRLVNPEALEQEGVRFEEFPDHVIVLKVLSQEEIARYTQRTHEIRERRRQGHGSETSGSGRGGPSEAAGPL</sequence>
<organism evidence="3 4">
    <name type="scientific">Ramalina farinacea</name>
    <dbReference type="NCBI Taxonomy" id="258253"/>
    <lineage>
        <taxon>Eukaryota</taxon>
        <taxon>Fungi</taxon>
        <taxon>Dikarya</taxon>
        <taxon>Ascomycota</taxon>
        <taxon>Pezizomycotina</taxon>
        <taxon>Lecanoromycetes</taxon>
        <taxon>OSLEUM clade</taxon>
        <taxon>Lecanoromycetidae</taxon>
        <taxon>Lecanorales</taxon>
        <taxon>Lecanorineae</taxon>
        <taxon>Ramalinaceae</taxon>
        <taxon>Ramalina</taxon>
    </lineage>
</organism>
<feature type="compositionally biased region" description="Low complexity" evidence="1">
    <location>
        <begin position="560"/>
        <end position="571"/>
    </location>
</feature>
<feature type="compositionally biased region" description="Basic and acidic residues" evidence="1">
    <location>
        <begin position="509"/>
        <end position="540"/>
    </location>
</feature>
<feature type="compositionally biased region" description="Basic and acidic residues" evidence="1">
    <location>
        <begin position="321"/>
        <end position="363"/>
    </location>
</feature>